<keyword evidence="8" id="KW-1185">Reference proteome</keyword>
<dbReference type="InterPro" id="IPR025399">
    <property type="entry name" value="DUF4372"/>
</dbReference>
<proteinExistence type="inferred from homology"/>
<dbReference type="GO" id="GO:0003677">
    <property type="term" value="F:DNA binding"/>
    <property type="evidence" value="ECO:0007669"/>
    <property type="project" value="UniProtKB-KW"/>
</dbReference>
<name>A0A5K7ZBB6_9BACT</name>
<evidence type="ECO:0000259" key="5">
    <source>
        <dbReference type="Pfam" id="PF01609"/>
    </source>
</evidence>
<feature type="domain" description="DUF4372" evidence="6">
    <location>
        <begin position="4"/>
        <end position="76"/>
    </location>
</feature>
<dbReference type="KEGG" id="dwd:DSCW_48860"/>
<evidence type="ECO:0000313" key="8">
    <source>
        <dbReference type="Proteomes" id="UP000427769"/>
    </source>
</evidence>
<keyword evidence="3" id="KW-0238">DNA-binding</keyword>
<dbReference type="SUPFAM" id="SSF53098">
    <property type="entry name" value="Ribonuclease H-like"/>
    <property type="match status" value="1"/>
</dbReference>
<evidence type="ECO:0000256" key="1">
    <source>
        <dbReference type="ARBA" id="ARBA00010075"/>
    </source>
</evidence>
<dbReference type="PANTHER" id="PTHR33258:SF1">
    <property type="entry name" value="TRANSPOSASE INSL FOR INSERTION SEQUENCE ELEMENT IS186A-RELATED"/>
    <property type="match status" value="1"/>
</dbReference>
<evidence type="ECO:0000256" key="2">
    <source>
        <dbReference type="ARBA" id="ARBA00022578"/>
    </source>
</evidence>
<dbReference type="OrthoDB" id="5411425at2"/>
<keyword evidence="2" id="KW-0815">Transposition</keyword>
<evidence type="ECO:0000256" key="4">
    <source>
        <dbReference type="ARBA" id="ARBA00023172"/>
    </source>
</evidence>
<dbReference type="InterPro" id="IPR047952">
    <property type="entry name" value="Transpos_IS4"/>
</dbReference>
<reference evidence="7 8" key="1">
    <citation type="submission" date="2019-11" db="EMBL/GenBank/DDBJ databases">
        <title>Comparative genomics of hydrocarbon-degrading Desulfosarcina strains.</title>
        <authorList>
            <person name="Watanabe M."/>
            <person name="Kojima H."/>
            <person name="Fukui M."/>
        </authorList>
    </citation>
    <scope>NUCLEOTIDE SEQUENCE [LARGE SCALE GENOMIC DNA]</scope>
    <source>
        <strain evidence="7 8">PP31</strain>
    </source>
</reference>
<sequence length="389" mass="45450">MHQGRIVFSQLLDFLPKKSFRTCVNRYGGNYRIRSLTCYEQFLCMAFAQLTYREILRDTVLCLRAMHNKLHHIGIQNKVAKSTLADANEKRDWRIYCDFAQVLIGQARKLYADDDFGLQLDETVYALDASTIDLCRSVFPWARFRSTKSGIKVHTLLDLRGNIPSFVSITDAKVHDVNILDELFPEPGSIYVMDRAYLDFERLYRLHRGLSFFILRSKSNTQLRRLYSAPVDKSTGVICDQTVRPVRINSANAYPGKLRRIKYYDLETEKRLTFLTNHFELEARTVADLYKCRWQVELFFKWIKQHLRIKKFFGISEPAVKTQIWIAISVYVLVAIMKKRLKLEQSLYTILQVLSITIFEKTLISWAMTGSNYNNKFASGHIQLNLFDS</sequence>
<evidence type="ECO:0000313" key="7">
    <source>
        <dbReference type="EMBL" id="BBO77469.1"/>
    </source>
</evidence>
<dbReference type="Pfam" id="PF01609">
    <property type="entry name" value="DDE_Tnp_1"/>
    <property type="match status" value="1"/>
</dbReference>
<dbReference type="InterPro" id="IPR002559">
    <property type="entry name" value="Transposase_11"/>
</dbReference>
<organism evidence="7 8">
    <name type="scientific">Desulfosarcina widdelii</name>
    <dbReference type="NCBI Taxonomy" id="947919"/>
    <lineage>
        <taxon>Bacteria</taxon>
        <taxon>Pseudomonadati</taxon>
        <taxon>Thermodesulfobacteriota</taxon>
        <taxon>Desulfobacteria</taxon>
        <taxon>Desulfobacterales</taxon>
        <taxon>Desulfosarcinaceae</taxon>
        <taxon>Desulfosarcina</taxon>
    </lineage>
</organism>
<dbReference type="InterPro" id="IPR012337">
    <property type="entry name" value="RNaseH-like_sf"/>
</dbReference>
<feature type="domain" description="Transposase IS4-like" evidence="5">
    <location>
        <begin position="121"/>
        <end position="333"/>
    </location>
</feature>
<dbReference type="EMBL" id="AP021875">
    <property type="protein sequence ID" value="BBO77469.1"/>
    <property type="molecule type" value="Genomic_DNA"/>
</dbReference>
<dbReference type="AlphaFoldDB" id="A0A5K7ZBB6"/>
<dbReference type="Pfam" id="PF14294">
    <property type="entry name" value="DUF4372"/>
    <property type="match status" value="1"/>
</dbReference>
<dbReference type="GO" id="GO:0006313">
    <property type="term" value="P:DNA transposition"/>
    <property type="evidence" value="ECO:0007669"/>
    <property type="project" value="InterPro"/>
</dbReference>
<dbReference type="NCBIfam" id="NF033592">
    <property type="entry name" value="transpos_IS4_1"/>
    <property type="match status" value="1"/>
</dbReference>
<evidence type="ECO:0000256" key="3">
    <source>
        <dbReference type="ARBA" id="ARBA00023125"/>
    </source>
</evidence>
<dbReference type="PANTHER" id="PTHR33258">
    <property type="entry name" value="TRANSPOSASE INSL FOR INSERTION SEQUENCE ELEMENT IS186A-RELATED"/>
    <property type="match status" value="1"/>
</dbReference>
<dbReference type="RefSeq" id="WP_155306206.1">
    <property type="nucleotide sequence ID" value="NZ_AP021875.1"/>
</dbReference>
<gene>
    <name evidence="7" type="ORF">DSCW_48860</name>
</gene>
<comment type="similarity">
    <text evidence="1">Belongs to the transposase 11 family.</text>
</comment>
<dbReference type="GO" id="GO:0004803">
    <property type="term" value="F:transposase activity"/>
    <property type="evidence" value="ECO:0007669"/>
    <property type="project" value="InterPro"/>
</dbReference>
<protein>
    <submittedName>
        <fullName evidence="7">IS4 family transposase</fullName>
    </submittedName>
</protein>
<accession>A0A5K7ZBB6</accession>
<keyword evidence="4" id="KW-0233">DNA recombination</keyword>
<dbReference type="Proteomes" id="UP000427769">
    <property type="component" value="Chromosome"/>
</dbReference>
<dbReference type="Gene3D" id="3.90.350.10">
    <property type="entry name" value="Transposase Inhibitor Protein From Tn5, Chain A, domain 1"/>
    <property type="match status" value="1"/>
</dbReference>
<evidence type="ECO:0000259" key="6">
    <source>
        <dbReference type="Pfam" id="PF14294"/>
    </source>
</evidence>